<dbReference type="RefSeq" id="WP_151678086.1">
    <property type="nucleotide sequence ID" value="NZ_WBWA01000014.1"/>
</dbReference>
<evidence type="ECO:0000313" key="2">
    <source>
        <dbReference type="Proteomes" id="UP000430843"/>
    </source>
</evidence>
<sequence>MNHNDENAAHFDAAAFWLDMIVQFIRDLPAREGEVSEAAQLMIDITRVMADLKNGTGGEAQAFVDNPASFDAAMLKNIPALETVAQKLLARLSGGSNLITL</sequence>
<evidence type="ECO:0000313" key="1">
    <source>
        <dbReference type="EMBL" id="KAB2664180.1"/>
    </source>
</evidence>
<keyword evidence="2" id="KW-1185">Reference proteome</keyword>
<accession>A0A833CKJ8</accession>
<proteinExistence type="predicted"/>
<protein>
    <submittedName>
        <fullName evidence="1">Uncharacterized protein</fullName>
    </submittedName>
</protein>
<gene>
    <name evidence="1" type="ORF">F9K91_14855</name>
</gene>
<name>A0A833CKJ8_9HYPH</name>
<dbReference type="Proteomes" id="UP000430843">
    <property type="component" value="Unassembled WGS sequence"/>
</dbReference>
<reference evidence="1 2" key="1">
    <citation type="submission" date="2019-09" db="EMBL/GenBank/DDBJ databases">
        <title>Taxonomic organization of the family Brucellaceae based on a phylogenomic approach.</title>
        <authorList>
            <person name="Leclercq S."/>
            <person name="Cloeckaert A."/>
            <person name="Zygmunt M.S."/>
        </authorList>
    </citation>
    <scope>NUCLEOTIDE SEQUENCE [LARGE SCALE GENOMIC DNA]</scope>
    <source>
        <strain evidence="1 2">LMG 18957</strain>
    </source>
</reference>
<dbReference type="AlphaFoldDB" id="A0A833CKJ8"/>
<comment type="caution">
    <text evidence="1">The sequence shown here is derived from an EMBL/GenBank/DDBJ whole genome shotgun (WGS) entry which is preliminary data.</text>
</comment>
<organism evidence="1 2">
    <name type="scientific">Brucella tritici</name>
    <dbReference type="NCBI Taxonomy" id="94626"/>
    <lineage>
        <taxon>Bacteria</taxon>
        <taxon>Pseudomonadati</taxon>
        <taxon>Pseudomonadota</taxon>
        <taxon>Alphaproteobacteria</taxon>
        <taxon>Hyphomicrobiales</taxon>
        <taxon>Brucellaceae</taxon>
        <taxon>Brucella/Ochrobactrum group</taxon>
        <taxon>Brucella</taxon>
    </lineage>
</organism>
<dbReference type="EMBL" id="WBWA01000014">
    <property type="protein sequence ID" value="KAB2664180.1"/>
    <property type="molecule type" value="Genomic_DNA"/>
</dbReference>